<protein>
    <submittedName>
        <fullName evidence="1">Uncharacterized protein</fullName>
    </submittedName>
</protein>
<gene>
    <name evidence="1" type="ORF">GPECTOR_1255g512</name>
</gene>
<dbReference type="EMBL" id="LSYV01001249">
    <property type="protein sequence ID" value="KXZ40933.1"/>
    <property type="molecule type" value="Genomic_DNA"/>
</dbReference>
<dbReference type="Proteomes" id="UP000075714">
    <property type="component" value="Unassembled WGS sequence"/>
</dbReference>
<sequence length="172" mass="18878">MTTVHRFNAAAIPAAAVDPMAAYDFTRLYTNIPLDDLCRSIDKLARTCLEGFAGIEICGIPIGISAASFIANLFLGWYEFEFLAQMHTPMSDEHARLGLPLHHSYYPRTADFRPVVIVYELAYGEQLPDRIGSATVSVPGGNAVRVPVFRAVSFRPPQPQPQQLPAVDGMAQ</sequence>
<organism evidence="1 2">
    <name type="scientific">Gonium pectorale</name>
    <name type="common">Green alga</name>
    <dbReference type="NCBI Taxonomy" id="33097"/>
    <lineage>
        <taxon>Eukaryota</taxon>
        <taxon>Viridiplantae</taxon>
        <taxon>Chlorophyta</taxon>
        <taxon>core chlorophytes</taxon>
        <taxon>Chlorophyceae</taxon>
        <taxon>CS clade</taxon>
        <taxon>Chlamydomonadales</taxon>
        <taxon>Volvocaceae</taxon>
        <taxon>Gonium</taxon>
    </lineage>
</organism>
<keyword evidence="2" id="KW-1185">Reference proteome</keyword>
<name>A0A150FTH9_GONPE</name>
<reference evidence="2" key="1">
    <citation type="journal article" date="2016" name="Nat. Commun.">
        <title>The Gonium pectorale genome demonstrates co-option of cell cycle regulation during the evolution of multicellularity.</title>
        <authorList>
            <person name="Hanschen E.R."/>
            <person name="Marriage T.N."/>
            <person name="Ferris P.J."/>
            <person name="Hamaji T."/>
            <person name="Toyoda A."/>
            <person name="Fujiyama A."/>
            <person name="Neme R."/>
            <person name="Noguchi H."/>
            <person name="Minakuchi Y."/>
            <person name="Suzuki M."/>
            <person name="Kawai-Toyooka H."/>
            <person name="Smith D.R."/>
            <person name="Sparks H."/>
            <person name="Anderson J."/>
            <person name="Bakaric R."/>
            <person name="Luria V."/>
            <person name="Karger A."/>
            <person name="Kirschner M.W."/>
            <person name="Durand P.M."/>
            <person name="Michod R.E."/>
            <person name="Nozaki H."/>
            <person name="Olson B.J."/>
        </authorList>
    </citation>
    <scope>NUCLEOTIDE SEQUENCE [LARGE SCALE GENOMIC DNA]</scope>
    <source>
        <strain evidence="2">NIES-2863</strain>
    </source>
</reference>
<evidence type="ECO:0000313" key="2">
    <source>
        <dbReference type="Proteomes" id="UP000075714"/>
    </source>
</evidence>
<comment type="caution">
    <text evidence="1">The sequence shown here is derived from an EMBL/GenBank/DDBJ whole genome shotgun (WGS) entry which is preliminary data.</text>
</comment>
<dbReference type="OrthoDB" id="543629at2759"/>
<dbReference type="AlphaFoldDB" id="A0A150FTH9"/>
<evidence type="ECO:0000313" key="1">
    <source>
        <dbReference type="EMBL" id="KXZ40933.1"/>
    </source>
</evidence>
<proteinExistence type="predicted"/>
<accession>A0A150FTH9</accession>